<protein>
    <submittedName>
        <fullName evidence="2">Uncharacterized protein</fullName>
    </submittedName>
</protein>
<evidence type="ECO:0000313" key="1">
    <source>
        <dbReference type="Proteomes" id="UP000887574"/>
    </source>
</evidence>
<dbReference type="WBParaSite" id="jg23446">
    <property type="protein sequence ID" value="jg23446"/>
    <property type="gene ID" value="jg23446"/>
</dbReference>
<organism evidence="1 2">
    <name type="scientific">Ditylenchus dipsaci</name>
    <dbReference type="NCBI Taxonomy" id="166011"/>
    <lineage>
        <taxon>Eukaryota</taxon>
        <taxon>Metazoa</taxon>
        <taxon>Ecdysozoa</taxon>
        <taxon>Nematoda</taxon>
        <taxon>Chromadorea</taxon>
        <taxon>Rhabditida</taxon>
        <taxon>Tylenchina</taxon>
        <taxon>Tylenchomorpha</taxon>
        <taxon>Sphaerularioidea</taxon>
        <taxon>Anguinidae</taxon>
        <taxon>Anguininae</taxon>
        <taxon>Ditylenchus</taxon>
    </lineage>
</organism>
<keyword evidence="1" id="KW-1185">Reference proteome</keyword>
<accession>A0A915DTC7</accession>
<dbReference type="AlphaFoldDB" id="A0A915DTC7"/>
<sequence length="105" mass="11744">MTSLLTTTSTAIGMQENVVAVRASLGPVDLFGRLSPIVDSEDDCEQENESNERRIVLRLEVVDTFELAPWIDATEFPFNNPFRPKPPTFEIGIQTKETHGPLIDK</sequence>
<reference evidence="2" key="1">
    <citation type="submission" date="2022-11" db="UniProtKB">
        <authorList>
            <consortium name="WormBaseParasite"/>
        </authorList>
    </citation>
    <scope>IDENTIFICATION</scope>
</reference>
<proteinExistence type="predicted"/>
<evidence type="ECO:0000313" key="2">
    <source>
        <dbReference type="WBParaSite" id="jg23446"/>
    </source>
</evidence>
<dbReference type="Proteomes" id="UP000887574">
    <property type="component" value="Unplaced"/>
</dbReference>
<name>A0A915DTC7_9BILA</name>